<feature type="region of interest" description="Disordered" evidence="1">
    <location>
        <begin position="54"/>
        <end position="75"/>
    </location>
</feature>
<dbReference type="EMBL" id="CAJFCV020000005">
    <property type="protein sequence ID" value="CAG9121012.1"/>
    <property type="molecule type" value="Genomic_DNA"/>
</dbReference>
<name>A0A1I7S8E4_BURXY</name>
<evidence type="ECO:0000313" key="5">
    <source>
        <dbReference type="WBParaSite" id="BXY_0928700.1"/>
    </source>
</evidence>
<sequence>MNYEMAITAEQELYDKVNEQMELTKTINDLEDMKTEISEQLRLVHVALNKLYGGNANTKQPSTTKEKSNYTEPECRPDVVSNLTLPYFGIGSSTELHNITMAVHRPTRELYRSLLLKKPKRRPILYQGMTLQGIMDDNMTSFGIQEFNAEYSPTAGTLLMEFYVKPRREFVSSTTTVQDIDNLRPVMVWAFLLKIMELGLADQDHGLRAVLNKFQKVDEEGRKIHLIPRNSRILRSVYNDQFTIIRYSRPCGTTRHRRLRLPTRNNWN</sequence>
<dbReference type="AlphaFoldDB" id="A0A1I7S8E4"/>
<organism evidence="3 5">
    <name type="scientific">Bursaphelenchus xylophilus</name>
    <name type="common">Pinewood nematode worm</name>
    <name type="synonym">Aphelenchoides xylophilus</name>
    <dbReference type="NCBI Taxonomy" id="6326"/>
    <lineage>
        <taxon>Eukaryota</taxon>
        <taxon>Metazoa</taxon>
        <taxon>Ecdysozoa</taxon>
        <taxon>Nematoda</taxon>
        <taxon>Chromadorea</taxon>
        <taxon>Rhabditida</taxon>
        <taxon>Tylenchina</taxon>
        <taxon>Tylenchomorpha</taxon>
        <taxon>Aphelenchoidea</taxon>
        <taxon>Aphelenchoididae</taxon>
        <taxon>Bursaphelenchus</taxon>
    </lineage>
</organism>
<dbReference type="Proteomes" id="UP000095284">
    <property type="component" value="Unplaced"/>
</dbReference>
<gene>
    <name evidence="2" type="ORF">BXYJ_LOCUS10829</name>
</gene>
<dbReference type="Proteomes" id="UP000582659">
    <property type="component" value="Unassembled WGS sequence"/>
</dbReference>
<evidence type="ECO:0000256" key="1">
    <source>
        <dbReference type="SAM" id="MobiDB-lite"/>
    </source>
</evidence>
<proteinExistence type="predicted"/>
<evidence type="ECO:0000313" key="4">
    <source>
        <dbReference type="Proteomes" id="UP000659654"/>
    </source>
</evidence>
<evidence type="ECO:0000313" key="2">
    <source>
        <dbReference type="EMBL" id="CAD5230122.1"/>
    </source>
</evidence>
<feature type="compositionally biased region" description="Basic and acidic residues" evidence="1">
    <location>
        <begin position="64"/>
        <end position="75"/>
    </location>
</feature>
<dbReference type="EMBL" id="CAJFDI010000005">
    <property type="protein sequence ID" value="CAD5230122.1"/>
    <property type="molecule type" value="Genomic_DNA"/>
</dbReference>
<evidence type="ECO:0000313" key="3">
    <source>
        <dbReference type="Proteomes" id="UP000095284"/>
    </source>
</evidence>
<accession>A0A1I7S8E4</accession>
<reference evidence="2" key="2">
    <citation type="submission" date="2020-09" db="EMBL/GenBank/DDBJ databases">
        <authorList>
            <person name="Kikuchi T."/>
        </authorList>
    </citation>
    <scope>NUCLEOTIDE SEQUENCE</scope>
    <source>
        <strain evidence="2">Ka4C1</strain>
    </source>
</reference>
<reference evidence="5" key="1">
    <citation type="submission" date="2016-11" db="UniProtKB">
        <authorList>
            <consortium name="WormBaseParasite"/>
        </authorList>
    </citation>
    <scope>IDENTIFICATION</scope>
</reference>
<protein>
    <submittedName>
        <fullName evidence="2">(pine wood nematode) hypothetical protein</fullName>
    </submittedName>
</protein>
<dbReference type="Proteomes" id="UP000659654">
    <property type="component" value="Unassembled WGS sequence"/>
</dbReference>
<keyword evidence="4" id="KW-1185">Reference proteome</keyword>
<dbReference type="WBParaSite" id="BXY_0928700.1">
    <property type="protein sequence ID" value="BXY_0928700.1"/>
    <property type="gene ID" value="BXY_0928700"/>
</dbReference>